<protein>
    <submittedName>
        <fullName evidence="1">Uncharacterized protein</fullName>
    </submittedName>
</protein>
<evidence type="ECO:0000313" key="2">
    <source>
        <dbReference type="Proteomes" id="UP001215034"/>
    </source>
</evidence>
<sequence length="111" mass="12932">MTMFTNMFDPKVMERRKLESEKQEENIKKIADAVTGKKLIKVNLNTIGPAYDLRGLGKKEASVKVLRLIHEIKNQYKIALKMKSLNVPHCELENITEPDWWEITDVEFTVE</sequence>
<name>A0AAF0D0Y7_9CAUD</name>
<proteinExistence type="predicted"/>
<keyword evidence="2" id="KW-1185">Reference proteome</keyword>
<dbReference type="EMBL" id="OQ223306">
    <property type="protein sequence ID" value="WET18195.1"/>
    <property type="molecule type" value="Genomic_DNA"/>
</dbReference>
<evidence type="ECO:0000313" key="1">
    <source>
        <dbReference type="EMBL" id="WET18195.1"/>
    </source>
</evidence>
<dbReference type="Proteomes" id="UP001215034">
    <property type="component" value="Segment"/>
</dbReference>
<reference evidence="1" key="1">
    <citation type="submission" date="2023-01" db="EMBL/GenBank/DDBJ databases">
        <authorList>
            <person name="Choi J."/>
            <person name="Chang Y."/>
        </authorList>
    </citation>
    <scope>NUCLEOTIDE SEQUENCE</scope>
</reference>
<gene>
    <name evidence="1" type="ORF">S202_03</name>
</gene>
<organism evidence="1 2">
    <name type="scientific">Shigella phage S2_02</name>
    <dbReference type="NCBI Taxonomy" id="3027007"/>
    <lineage>
        <taxon>Viruses</taxon>
        <taxon>Duplodnaviria</taxon>
        <taxon>Heunggongvirae</taxon>
        <taxon>Uroviricota</taxon>
        <taxon>Caudoviricetes</taxon>
        <taxon>Drexlerviridae</taxon>
        <taxon>Tunavirinae</taxon>
        <taxon>Tunavirus</taxon>
        <taxon>Tunavirus S202</taxon>
    </lineage>
</organism>
<accession>A0AAF0D0Y7</accession>